<dbReference type="KEGG" id="rsu:NHU_00182"/>
<gene>
    <name evidence="3" type="ORF">NHU_00182</name>
</gene>
<dbReference type="InterPro" id="IPR012495">
    <property type="entry name" value="TadE-like_dom"/>
</dbReference>
<accession>A0A0D6AWS1</accession>
<name>A0A0D6AWS1_RHOSU</name>
<dbReference type="Pfam" id="PF07811">
    <property type="entry name" value="TadE"/>
    <property type="match status" value="1"/>
</dbReference>
<evidence type="ECO:0000313" key="3">
    <source>
        <dbReference type="EMBL" id="BAQ67353.1"/>
    </source>
</evidence>
<proteinExistence type="predicted"/>
<protein>
    <recommendedName>
        <fullName evidence="2">TadE-like domain-containing protein</fullName>
    </recommendedName>
</protein>
<dbReference type="Proteomes" id="UP000064912">
    <property type="component" value="Chromosome"/>
</dbReference>
<feature type="domain" description="TadE-like" evidence="2">
    <location>
        <begin position="15"/>
        <end position="56"/>
    </location>
</feature>
<dbReference type="PATRIC" id="fig|35806.4.peg.184"/>
<organism evidence="3 4">
    <name type="scientific">Rhodovulum sulfidophilum</name>
    <name type="common">Rhodobacter sulfidophilus</name>
    <dbReference type="NCBI Taxonomy" id="35806"/>
    <lineage>
        <taxon>Bacteria</taxon>
        <taxon>Pseudomonadati</taxon>
        <taxon>Pseudomonadota</taxon>
        <taxon>Alphaproteobacteria</taxon>
        <taxon>Rhodobacterales</taxon>
        <taxon>Paracoccaceae</taxon>
        <taxon>Rhodovulum</taxon>
    </lineage>
</organism>
<dbReference type="eggNOG" id="COG4961">
    <property type="taxonomic scope" value="Bacteria"/>
</dbReference>
<dbReference type="AlphaFoldDB" id="A0A0D6AWS1"/>
<evidence type="ECO:0000313" key="4">
    <source>
        <dbReference type="Proteomes" id="UP000064912"/>
    </source>
</evidence>
<evidence type="ECO:0000259" key="2">
    <source>
        <dbReference type="Pfam" id="PF07811"/>
    </source>
</evidence>
<reference evidence="3 4" key="1">
    <citation type="submission" date="2015-02" db="EMBL/GenBank/DDBJ databases">
        <title>Genome sequene of Rhodovulum sulfidophilum DSM 2351.</title>
        <authorList>
            <person name="Nagao N."/>
        </authorList>
    </citation>
    <scope>NUCLEOTIDE SEQUENCE [LARGE SCALE GENOMIC DNA]</scope>
    <source>
        <strain evidence="3 4">DSM 2351</strain>
    </source>
</reference>
<feature type="transmembrane region" description="Helical" evidence="1">
    <location>
        <begin position="21"/>
        <end position="42"/>
    </location>
</feature>
<sequence length="186" mass="20333">MTGLRPARFFRREEGSLTVEFVLVLPLLLWALVALHVFVGAFELRNTATKATYTLADMLSRQTRPVDQPFLDSADAVLRFLAGPTARLRVTVIRCSAACDADSTRELALDWSGASEGMQALTASDIARSGFRGRIPAMELGDRMIVVETEVDYAPIAGYGLPGMTFDTLMATPPRFAPQLCWQSCG</sequence>
<dbReference type="EMBL" id="AP014800">
    <property type="protein sequence ID" value="BAQ67353.1"/>
    <property type="molecule type" value="Genomic_DNA"/>
</dbReference>
<keyword evidence="1" id="KW-0812">Transmembrane</keyword>
<evidence type="ECO:0000256" key="1">
    <source>
        <dbReference type="SAM" id="Phobius"/>
    </source>
</evidence>
<keyword evidence="1" id="KW-0472">Membrane</keyword>
<keyword evidence="1" id="KW-1133">Transmembrane helix</keyword>